<reference evidence="2 3" key="1">
    <citation type="journal article" date="2015" name="Phytopathology">
        <title>Genomes of Candidatus Liberibacter solanacearum haplotype A from New Zealand and the USA suggest significant genome plasticity in the species.</title>
        <authorList>
            <person name="Thompson S.M."/>
            <person name="Johnson C.P."/>
            <person name="Lu A.Y."/>
            <person name="Frampton R.A."/>
            <person name="Sullivan K.L."/>
            <person name="Fiers M.W."/>
            <person name="Crowhurst R.N."/>
            <person name="Pitman A.R."/>
            <person name="Scott I."/>
            <person name="Gudmestad N.C."/>
            <person name="Smith G.R."/>
        </authorList>
    </citation>
    <scope>NUCLEOTIDE SEQUENCE [LARGE SCALE GENOMIC DNA]</scope>
    <source>
        <strain evidence="2 3">LsoNZ1</strain>
    </source>
</reference>
<keyword evidence="3" id="KW-1185">Reference proteome</keyword>
<evidence type="ECO:0000313" key="2">
    <source>
        <dbReference type="EMBL" id="KJZ82319.1"/>
    </source>
</evidence>
<dbReference type="SUPFAM" id="SSF109998">
    <property type="entry name" value="Triger factor/SurA peptide-binding domain-like"/>
    <property type="match status" value="1"/>
</dbReference>
<proteinExistence type="predicted"/>
<accession>A0A095A1D3</accession>
<dbReference type="PATRIC" id="fig|556287.8.peg.1074"/>
<dbReference type="Gene3D" id="1.10.4030.10">
    <property type="entry name" value="Porin chaperone SurA, peptide-binding domain"/>
    <property type="match status" value="1"/>
</dbReference>
<organism evidence="2 3">
    <name type="scientific">Candidatus Liberibacter solanacearum</name>
    <dbReference type="NCBI Taxonomy" id="556287"/>
    <lineage>
        <taxon>Bacteria</taxon>
        <taxon>Pseudomonadati</taxon>
        <taxon>Pseudomonadota</taxon>
        <taxon>Alphaproteobacteria</taxon>
        <taxon>Hyphomicrobiales</taxon>
        <taxon>Rhizobiaceae</taxon>
        <taxon>Liberibacter</taxon>
    </lineage>
</organism>
<protein>
    <submittedName>
        <fullName evidence="2">Survival protein SurA (Peptidyl-prolyl cis-trans isomerase SurA)</fullName>
        <ecNumber evidence="2">5.2.1.8</ecNumber>
    </submittedName>
</protein>
<name>A0A095A1D3_9HYPH</name>
<dbReference type="RefSeq" id="WP_034441338.1">
    <property type="nucleotide sequence ID" value="NZ_JMTK01000002.1"/>
</dbReference>
<evidence type="ECO:0000256" key="1">
    <source>
        <dbReference type="ARBA" id="ARBA00022729"/>
    </source>
</evidence>
<keyword evidence="2" id="KW-0413">Isomerase</keyword>
<comment type="caution">
    <text evidence="2">The sequence shown here is derived from an EMBL/GenBank/DDBJ whole genome shotgun (WGS) entry which is preliminary data.</text>
</comment>
<gene>
    <name evidence="2" type="ORF">DJ66_1069</name>
</gene>
<dbReference type="GO" id="GO:0003755">
    <property type="term" value="F:peptidyl-prolyl cis-trans isomerase activity"/>
    <property type="evidence" value="ECO:0007669"/>
    <property type="project" value="UniProtKB-EC"/>
</dbReference>
<dbReference type="InterPro" id="IPR050280">
    <property type="entry name" value="OMP_Chaperone_SurA"/>
</dbReference>
<dbReference type="EC" id="5.2.1.8" evidence="2"/>
<dbReference type="PANTHER" id="PTHR47637">
    <property type="entry name" value="CHAPERONE SURA"/>
    <property type="match status" value="1"/>
</dbReference>
<dbReference type="PANTHER" id="PTHR47637:SF1">
    <property type="entry name" value="CHAPERONE SURA"/>
    <property type="match status" value="1"/>
</dbReference>
<dbReference type="AlphaFoldDB" id="A0A095A1D3"/>
<keyword evidence="1" id="KW-0732">Signal</keyword>
<dbReference type="EMBL" id="JMTK01000002">
    <property type="protein sequence ID" value="KJZ82319.1"/>
    <property type="molecule type" value="Genomic_DNA"/>
</dbReference>
<dbReference type="Proteomes" id="UP000033731">
    <property type="component" value="Unassembled WGS sequence"/>
</dbReference>
<evidence type="ECO:0000313" key="3">
    <source>
        <dbReference type="Proteomes" id="UP000033731"/>
    </source>
</evidence>
<sequence>MILLGFSSFNGFSKLLAVCVVLIACFYPYESSAISSQISIAVNGEAITDGDISKRIAFLKLRKINGDLKKIAKQELIVEALKKQESEGFGIILNPNSMNYFFAQYARNTGISAEEFSDMLEHLGIGENHFKQYLAIQLAWDEIVRNNFIMKYRGLEMEMPPSIKGGGKNLTVREYLVKKIIFSVPYNKHKNEDFIQKRIDEAEKSRFHFPTNCNRIEEFASAMHDVSVSKPQYFLESDLQPQLKILLKKTKNNTTNTYVTEKGVEYIAICNIRDIGGELALKAYFNTQEIPKKMKKYDERYIKNLRANAIIQFYQ</sequence>
<dbReference type="InterPro" id="IPR027304">
    <property type="entry name" value="Trigger_fact/SurA_dom_sf"/>
</dbReference>